<keyword evidence="6 13" id="KW-0479">Metal-binding</keyword>
<gene>
    <name evidence="16" type="ORF">NQ318_019128</name>
</gene>
<evidence type="ECO:0000256" key="4">
    <source>
        <dbReference type="ARBA" id="ARBA00010617"/>
    </source>
</evidence>
<evidence type="ECO:0000256" key="8">
    <source>
        <dbReference type="ARBA" id="ARBA00022848"/>
    </source>
</evidence>
<comment type="similarity">
    <text evidence="4 14">Belongs to the cytochrome P450 family.</text>
</comment>
<keyword evidence="9 14" id="KW-0560">Oxidoreductase</keyword>
<dbReference type="PRINTS" id="PR00463">
    <property type="entry name" value="EP450I"/>
</dbReference>
<evidence type="ECO:0000256" key="5">
    <source>
        <dbReference type="ARBA" id="ARBA00022617"/>
    </source>
</evidence>
<dbReference type="Proteomes" id="UP001162162">
    <property type="component" value="Unassembled WGS sequence"/>
</dbReference>
<dbReference type="PANTHER" id="PTHR24292">
    <property type="entry name" value="CYTOCHROME P450"/>
    <property type="match status" value="1"/>
</dbReference>
<evidence type="ECO:0000256" key="13">
    <source>
        <dbReference type="PIRSR" id="PIRSR602401-1"/>
    </source>
</evidence>
<evidence type="ECO:0000313" key="17">
    <source>
        <dbReference type="Proteomes" id="UP001162162"/>
    </source>
</evidence>
<reference evidence="16" key="1">
    <citation type="journal article" date="2023" name="Insect Mol. Biol.">
        <title>Genome sequencing provides insights into the evolution of gene families encoding plant cell wall-degrading enzymes in longhorned beetles.</title>
        <authorList>
            <person name="Shin N.R."/>
            <person name="Okamura Y."/>
            <person name="Kirsch R."/>
            <person name="Pauchet Y."/>
        </authorList>
    </citation>
    <scope>NUCLEOTIDE SEQUENCE</scope>
    <source>
        <strain evidence="16">AMC_N1</strain>
    </source>
</reference>
<keyword evidence="17" id="KW-1185">Reference proteome</keyword>
<evidence type="ECO:0008006" key="18">
    <source>
        <dbReference type="Google" id="ProtNLM"/>
    </source>
</evidence>
<keyword evidence="7" id="KW-0256">Endoplasmic reticulum</keyword>
<evidence type="ECO:0000256" key="6">
    <source>
        <dbReference type="ARBA" id="ARBA00022723"/>
    </source>
</evidence>
<keyword evidence="11 14" id="KW-0503">Monooxygenase</keyword>
<accession>A0AAV8YTC0</accession>
<keyword evidence="8" id="KW-0492">Microsome</keyword>
<feature type="binding site" description="axial binding residue" evidence="13">
    <location>
        <position position="190"/>
    </location>
    <ligand>
        <name>heme</name>
        <dbReference type="ChEBI" id="CHEBI:30413"/>
    </ligand>
    <ligandPart>
        <name>Fe</name>
        <dbReference type="ChEBI" id="CHEBI:18248"/>
    </ligandPart>
</feature>
<dbReference type="InterPro" id="IPR002401">
    <property type="entry name" value="Cyt_P450_E_grp-I"/>
</dbReference>
<evidence type="ECO:0000256" key="3">
    <source>
        <dbReference type="ARBA" id="ARBA00004406"/>
    </source>
</evidence>
<dbReference type="SUPFAM" id="SSF48264">
    <property type="entry name" value="Cytochrome P450"/>
    <property type="match status" value="1"/>
</dbReference>
<dbReference type="GO" id="GO:0005506">
    <property type="term" value="F:iron ion binding"/>
    <property type="evidence" value="ECO:0007669"/>
    <property type="project" value="InterPro"/>
</dbReference>
<dbReference type="EMBL" id="JAPWTK010000052">
    <property type="protein sequence ID" value="KAJ8953888.1"/>
    <property type="molecule type" value="Genomic_DNA"/>
</dbReference>
<evidence type="ECO:0000256" key="15">
    <source>
        <dbReference type="SAM" id="MobiDB-lite"/>
    </source>
</evidence>
<name>A0AAV8YTC0_9CUCU</name>
<dbReference type="PANTHER" id="PTHR24292:SF54">
    <property type="entry name" value="CYP9F3-RELATED"/>
    <property type="match status" value="1"/>
</dbReference>
<feature type="region of interest" description="Disordered" evidence="15">
    <location>
        <begin position="254"/>
        <end position="283"/>
    </location>
</feature>
<evidence type="ECO:0000256" key="14">
    <source>
        <dbReference type="RuleBase" id="RU000461"/>
    </source>
</evidence>
<dbReference type="InterPro" id="IPR050476">
    <property type="entry name" value="Insect_CytP450_Detox"/>
</dbReference>
<comment type="caution">
    <text evidence="16">The sequence shown here is derived from an EMBL/GenBank/DDBJ whole genome shotgun (WGS) entry which is preliminary data.</text>
</comment>
<dbReference type="GO" id="GO:0016705">
    <property type="term" value="F:oxidoreductase activity, acting on paired donors, with incorporation or reduction of molecular oxygen"/>
    <property type="evidence" value="ECO:0007669"/>
    <property type="project" value="InterPro"/>
</dbReference>
<evidence type="ECO:0000256" key="1">
    <source>
        <dbReference type="ARBA" id="ARBA00001971"/>
    </source>
</evidence>
<dbReference type="GO" id="GO:0005789">
    <property type="term" value="C:endoplasmic reticulum membrane"/>
    <property type="evidence" value="ECO:0007669"/>
    <property type="project" value="UniProtKB-SubCell"/>
</dbReference>
<dbReference type="PROSITE" id="PS00086">
    <property type="entry name" value="CYTOCHROME_P450"/>
    <property type="match status" value="1"/>
</dbReference>
<dbReference type="Pfam" id="PF00067">
    <property type="entry name" value="p450"/>
    <property type="match status" value="2"/>
</dbReference>
<organism evidence="16 17">
    <name type="scientific">Aromia moschata</name>
    <dbReference type="NCBI Taxonomy" id="1265417"/>
    <lineage>
        <taxon>Eukaryota</taxon>
        <taxon>Metazoa</taxon>
        <taxon>Ecdysozoa</taxon>
        <taxon>Arthropoda</taxon>
        <taxon>Hexapoda</taxon>
        <taxon>Insecta</taxon>
        <taxon>Pterygota</taxon>
        <taxon>Neoptera</taxon>
        <taxon>Endopterygota</taxon>
        <taxon>Coleoptera</taxon>
        <taxon>Polyphaga</taxon>
        <taxon>Cucujiformia</taxon>
        <taxon>Chrysomeloidea</taxon>
        <taxon>Cerambycidae</taxon>
        <taxon>Cerambycinae</taxon>
        <taxon>Callichromatini</taxon>
        <taxon>Aromia</taxon>
    </lineage>
</organism>
<keyword evidence="12" id="KW-0472">Membrane</keyword>
<dbReference type="InterPro" id="IPR036396">
    <property type="entry name" value="Cyt_P450_sf"/>
</dbReference>
<proteinExistence type="inferred from homology"/>
<dbReference type="InterPro" id="IPR001128">
    <property type="entry name" value="Cyt_P450"/>
</dbReference>
<protein>
    <recommendedName>
        <fullName evidence="18">Cytochrome P450 9e2</fullName>
    </recommendedName>
</protein>
<evidence type="ECO:0000256" key="12">
    <source>
        <dbReference type="ARBA" id="ARBA00023136"/>
    </source>
</evidence>
<sequence>MPKGTVIWIWNSDGVYKHDGEPQGVSFELERSPVKISDIPAKGKSIEITNEDIAAQAMIFFFGGFDSTSSLMCFTAYELAVNRDIQGRLRREVRDTWEECQGSLTFDAVSKMTYMDMVVSEVLRKWPNFVFTDRVCSKDYTIQANGPEENSVHLKKRSLYFITNLRFNDENKKKRHPYAYLPFGVGPRTCIGARFATIETKAIFFYILLHFEIVPVEETVIPVVASKKHFNLQPDGLKLGLLWRWVVCYERPGKSGKNAEIDSGVEPVNGKDELSETDRPNGK</sequence>
<comment type="cofactor">
    <cofactor evidence="1 13">
        <name>heme</name>
        <dbReference type="ChEBI" id="CHEBI:30413"/>
    </cofactor>
</comment>
<evidence type="ECO:0000256" key="2">
    <source>
        <dbReference type="ARBA" id="ARBA00004174"/>
    </source>
</evidence>
<evidence type="ECO:0000256" key="11">
    <source>
        <dbReference type="ARBA" id="ARBA00023033"/>
    </source>
</evidence>
<dbReference type="AlphaFoldDB" id="A0AAV8YTC0"/>
<evidence type="ECO:0000313" key="16">
    <source>
        <dbReference type="EMBL" id="KAJ8953888.1"/>
    </source>
</evidence>
<comment type="subcellular location">
    <subcellularLocation>
        <location evidence="3">Endoplasmic reticulum membrane</location>
        <topology evidence="3">Peripheral membrane protein</topology>
    </subcellularLocation>
    <subcellularLocation>
        <location evidence="2">Microsome membrane</location>
        <topology evidence="2">Peripheral membrane protein</topology>
    </subcellularLocation>
</comment>
<dbReference type="GO" id="GO:0004497">
    <property type="term" value="F:monooxygenase activity"/>
    <property type="evidence" value="ECO:0007669"/>
    <property type="project" value="UniProtKB-KW"/>
</dbReference>
<feature type="compositionally biased region" description="Basic and acidic residues" evidence="15">
    <location>
        <begin position="269"/>
        <end position="283"/>
    </location>
</feature>
<keyword evidence="10 13" id="KW-0408">Iron</keyword>
<evidence type="ECO:0000256" key="7">
    <source>
        <dbReference type="ARBA" id="ARBA00022824"/>
    </source>
</evidence>
<evidence type="ECO:0000256" key="9">
    <source>
        <dbReference type="ARBA" id="ARBA00023002"/>
    </source>
</evidence>
<keyword evidence="5 13" id="KW-0349">Heme</keyword>
<dbReference type="InterPro" id="IPR017972">
    <property type="entry name" value="Cyt_P450_CS"/>
</dbReference>
<dbReference type="GO" id="GO:0020037">
    <property type="term" value="F:heme binding"/>
    <property type="evidence" value="ECO:0007669"/>
    <property type="project" value="InterPro"/>
</dbReference>
<dbReference type="Gene3D" id="1.10.630.10">
    <property type="entry name" value="Cytochrome P450"/>
    <property type="match status" value="1"/>
</dbReference>
<dbReference type="PRINTS" id="PR00385">
    <property type="entry name" value="P450"/>
</dbReference>
<evidence type="ECO:0000256" key="10">
    <source>
        <dbReference type="ARBA" id="ARBA00023004"/>
    </source>
</evidence>